<feature type="domain" description="Glucosamine/galactosamine-6-phosphate isomerase" evidence="1">
    <location>
        <begin position="16"/>
        <end position="233"/>
    </location>
</feature>
<dbReference type="PANTHER" id="PTHR11280:SF6">
    <property type="entry name" value="GLUCOSAMINE-6-PHOSPHATE ISOMERASE NAGB"/>
    <property type="match status" value="1"/>
</dbReference>
<dbReference type="GO" id="GO:0042802">
    <property type="term" value="F:identical protein binding"/>
    <property type="evidence" value="ECO:0007669"/>
    <property type="project" value="TreeGrafter"/>
</dbReference>
<proteinExistence type="predicted"/>
<dbReference type="Proteomes" id="UP000190235">
    <property type="component" value="Chromosome I"/>
</dbReference>
<dbReference type="GO" id="GO:0019262">
    <property type="term" value="P:N-acetylneuraminate catabolic process"/>
    <property type="evidence" value="ECO:0007669"/>
    <property type="project" value="TreeGrafter"/>
</dbReference>
<organism evidence="2 3">
    <name type="scientific">Salegentibacter salegens</name>
    <dbReference type="NCBI Taxonomy" id="143223"/>
    <lineage>
        <taxon>Bacteria</taxon>
        <taxon>Pseudomonadati</taxon>
        <taxon>Bacteroidota</taxon>
        <taxon>Flavobacteriia</taxon>
        <taxon>Flavobacteriales</taxon>
        <taxon>Flavobacteriaceae</taxon>
        <taxon>Salegentibacter</taxon>
    </lineage>
</organism>
<dbReference type="OrthoDB" id="9791139at2"/>
<gene>
    <name evidence="2" type="ORF">SAMN05878281_2431</name>
</gene>
<dbReference type="EMBL" id="LT670848">
    <property type="protein sequence ID" value="SHM89063.1"/>
    <property type="molecule type" value="Genomic_DNA"/>
</dbReference>
<sequence length="260" mass="29488">MKTDTFSKLNINIYPTKELVGKSAGRDIVNEIKKIQKQKQKVRIIFAAAPSQNETLEYLVNSDEIDWENVTAFNMDEYLGLSPEAPQHFSKYLKEHLFSKVKVGELHLINNQAQEQELLNFEDKITRKPIDIVCLGIGENGHIAFNDPPVADFNDSKVIKIVQLDDVCRQQQVNDKCFEKLEDVPAKAVTLTIPTLMKGKKLFCIATGKKKADAVYHTLTKRIDESCPATILRSHPSCSFYFDNSAVEQIELQESLKKNS</sequence>
<dbReference type="GO" id="GO:0006043">
    <property type="term" value="P:glucosamine catabolic process"/>
    <property type="evidence" value="ECO:0007669"/>
    <property type="project" value="TreeGrafter"/>
</dbReference>
<dbReference type="GO" id="GO:0005975">
    <property type="term" value="P:carbohydrate metabolic process"/>
    <property type="evidence" value="ECO:0007669"/>
    <property type="project" value="InterPro"/>
</dbReference>
<dbReference type="GO" id="GO:0006046">
    <property type="term" value="P:N-acetylglucosamine catabolic process"/>
    <property type="evidence" value="ECO:0007669"/>
    <property type="project" value="TreeGrafter"/>
</dbReference>
<evidence type="ECO:0000259" key="1">
    <source>
        <dbReference type="Pfam" id="PF01182"/>
    </source>
</evidence>
<dbReference type="GO" id="GO:0005737">
    <property type="term" value="C:cytoplasm"/>
    <property type="evidence" value="ECO:0007669"/>
    <property type="project" value="TreeGrafter"/>
</dbReference>
<dbReference type="InterPro" id="IPR037171">
    <property type="entry name" value="NagB/RpiA_transferase-like"/>
</dbReference>
<keyword evidence="3" id="KW-1185">Reference proteome</keyword>
<evidence type="ECO:0000313" key="2">
    <source>
        <dbReference type="EMBL" id="SHM89063.1"/>
    </source>
</evidence>
<dbReference type="InterPro" id="IPR006148">
    <property type="entry name" value="Glc/Gal-6P_isomerase"/>
</dbReference>
<dbReference type="Pfam" id="PF01182">
    <property type="entry name" value="Glucosamine_iso"/>
    <property type="match status" value="1"/>
</dbReference>
<dbReference type="CDD" id="cd01399">
    <property type="entry name" value="GlcN6P_deaminase"/>
    <property type="match status" value="1"/>
</dbReference>
<protein>
    <submittedName>
        <fullName evidence="2">Glucosamine-6-phosphate deaminase</fullName>
    </submittedName>
</protein>
<dbReference type="AlphaFoldDB" id="A0A1M7MFC2"/>
<accession>A0A1M7MFC2</accession>
<dbReference type="STRING" id="143223.SAMN05878281_2431"/>
<dbReference type="InterPro" id="IPR004547">
    <property type="entry name" value="Glucosamine6P_isomerase"/>
</dbReference>
<reference evidence="3" key="1">
    <citation type="submission" date="2016-11" db="EMBL/GenBank/DDBJ databases">
        <authorList>
            <person name="Varghese N."/>
            <person name="Submissions S."/>
        </authorList>
    </citation>
    <scope>NUCLEOTIDE SEQUENCE [LARGE SCALE GENOMIC DNA]</scope>
    <source>
        <strain evidence="3">ACAM 48</strain>
    </source>
</reference>
<name>A0A1M7MFC2_9FLAO</name>
<evidence type="ECO:0000313" key="3">
    <source>
        <dbReference type="Proteomes" id="UP000190235"/>
    </source>
</evidence>
<dbReference type="SUPFAM" id="SSF100950">
    <property type="entry name" value="NagB/RpiA/CoA transferase-like"/>
    <property type="match status" value="1"/>
</dbReference>
<dbReference type="GO" id="GO:0004342">
    <property type="term" value="F:glucosamine-6-phosphate deaminase activity"/>
    <property type="evidence" value="ECO:0007669"/>
    <property type="project" value="InterPro"/>
</dbReference>
<dbReference type="RefSeq" id="WP_079735464.1">
    <property type="nucleotide sequence ID" value="NZ_LT670848.1"/>
</dbReference>
<dbReference type="Gene3D" id="3.40.50.1360">
    <property type="match status" value="1"/>
</dbReference>
<dbReference type="PANTHER" id="PTHR11280">
    <property type="entry name" value="GLUCOSAMINE-6-PHOSPHATE ISOMERASE"/>
    <property type="match status" value="1"/>
</dbReference>